<reference evidence="1" key="1">
    <citation type="submission" date="2020-07" db="EMBL/GenBank/DDBJ databases">
        <authorList>
            <person name="Pettersson B.M.F."/>
            <person name="Behra P.R.K."/>
            <person name="Ramesh M."/>
            <person name="Das S."/>
            <person name="Dasgupta S."/>
            <person name="Kirsebom L.A."/>
        </authorList>
    </citation>
    <scope>NUCLEOTIDE SEQUENCE</scope>
    <source>
        <strain evidence="1">DSM 44838</strain>
    </source>
</reference>
<reference evidence="1" key="2">
    <citation type="journal article" date="2022" name="BMC Genomics">
        <title>Comparative genome analysis of mycobacteria focusing on tRNA and non-coding RNA.</title>
        <authorList>
            <person name="Behra P.R.K."/>
            <person name="Pettersson B.M.F."/>
            <person name="Ramesh M."/>
            <person name="Das S."/>
            <person name="Dasgupta S."/>
            <person name="Kirsebom L.A."/>
        </authorList>
    </citation>
    <scope>NUCLEOTIDE SEQUENCE</scope>
    <source>
        <strain evidence="1">DSM 44838</strain>
    </source>
</reference>
<evidence type="ECO:0000313" key="2">
    <source>
        <dbReference type="Proteomes" id="UP001141629"/>
    </source>
</evidence>
<comment type="caution">
    <text evidence="1">The sequence shown here is derived from an EMBL/GenBank/DDBJ whole genome shotgun (WGS) entry which is preliminary data.</text>
</comment>
<evidence type="ECO:0000313" key="1">
    <source>
        <dbReference type="EMBL" id="MCV7421397.1"/>
    </source>
</evidence>
<protein>
    <submittedName>
        <fullName evidence="1">Uncharacterized protein</fullName>
    </submittedName>
</protein>
<gene>
    <name evidence="1" type="ORF">H7K45_12670</name>
</gene>
<sequence length="91" mass="9873">MNLRRPLGCRVTNEALFLAARRLTSAFCSGHGDTFIEVVEKIDDVDGWKAVAIALTGDVTSLALQVHGEQAQDWLDGRIAAQLDRSAAPHD</sequence>
<dbReference type="Proteomes" id="UP001141629">
    <property type="component" value="Unassembled WGS sequence"/>
</dbReference>
<accession>A0A9X2Z3S9</accession>
<keyword evidence="2" id="KW-1185">Reference proteome</keyword>
<proteinExistence type="predicted"/>
<dbReference type="EMBL" id="JACKVK010000008">
    <property type="protein sequence ID" value="MCV7421397.1"/>
    <property type="molecule type" value="Genomic_DNA"/>
</dbReference>
<organism evidence="1 2">
    <name type="scientific">Mycobacterium yunnanensis</name>
    <dbReference type="NCBI Taxonomy" id="368477"/>
    <lineage>
        <taxon>Bacteria</taxon>
        <taxon>Bacillati</taxon>
        <taxon>Actinomycetota</taxon>
        <taxon>Actinomycetes</taxon>
        <taxon>Mycobacteriales</taxon>
        <taxon>Mycobacteriaceae</taxon>
        <taxon>Mycobacterium</taxon>
    </lineage>
</organism>
<name>A0A9X2Z3S9_9MYCO</name>
<dbReference type="AlphaFoldDB" id="A0A9X2Z3S9"/>